<evidence type="ECO:0000259" key="8">
    <source>
        <dbReference type="Pfam" id="PF00582"/>
    </source>
</evidence>
<proteinExistence type="inferred from homology"/>
<feature type="transmembrane region" description="Helical" evidence="7">
    <location>
        <begin position="350"/>
        <end position="368"/>
    </location>
</feature>
<evidence type="ECO:0000313" key="10">
    <source>
        <dbReference type="Proteomes" id="UP000297540"/>
    </source>
</evidence>
<evidence type="ECO:0000256" key="3">
    <source>
        <dbReference type="ARBA" id="ARBA00022692"/>
    </source>
</evidence>
<dbReference type="EMBL" id="SOZE01000014">
    <property type="protein sequence ID" value="TFF36679.1"/>
    <property type="molecule type" value="Genomic_DNA"/>
</dbReference>
<dbReference type="GO" id="GO:0005384">
    <property type="term" value="F:manganese ion transmembrane transporter activity"/>
    <property type="evidence" value="ECO:0007669"/>
    <property type="project" value="TreeGrafter"/>
</dbReference>
<dbReference type="PANTHER" id="PTHR11706">
    <property type="entry name" value="SOLUTE CARRIER PROTEIN FAMILY 11 MEMBER"/>
    <property type="match status" value="1"/>
</dbReference>
<dbReference type="NCBIfam" id="NF037982">
    <property type="entry name" value="Nramp_1"/>
    <property type="match status" value="1"/>
</dbReference>
<dbReference type="NCBIfam" id="NF001923">
    <property type="entry name" value="PRK00701.1"/>
    <property type="match status" value="1"/>
</dbReference>
<dbReference type="PANTHER" id="PTHR11706:SF33">
    <property type="entry name" value="NATURAL RESISTANCE-ASSOCIATED MACROPHAGE PROTEIN 2"/>
    <property type="match status" value="1"/>
</dbReference>
<evidence type="ECO:0000256" key="7">
    <source>
        <dbReference type="HAMAP-Rule" id="MF_00221"/>
    </source>
</evidence>
<feature type="transmembrane region" description="Helical" evidence="7">
    <location>
        <begin position="253"/>
        <end position="283"/>
    </location>
</feature>
<dbReference type="GO" id="GO:0034755">
    <property type="term" value="P:iron ion transmembrane transport"/>
    <property type="evidence" value="ECO:0007669"/>
    <property type="project" value="TreeGrafter"/>
</dbReference>
<dbReference type="SUPFAM" id="SSF52402">
    <property type="entry name" value="Adenine nucleotide alpha hydrolases-like"/>
    <property type="match status" value="1"/>
</dbReference>
<keyword evidence="10" id="KW-1185">Reference proteome</keyword>
<dbReference type="Gene3D" id="3.40.50.620">
    <property type="entry name" value="HUPs"/>
    <property type="match status" value="1"/>
</dbReference>
<dbReference type="InterPro" id="IPR001046">
    <property type="entry name" value="NRAMP_fam"/>
</dbReference>
<dbReference type="HAMAP" id="MF_00221">
    <property type="entry name" value="NRAMP"/>
    <property type="match status" value="1"/>
</dbReference>
<feature type="domain" description="UspA" evidence="8">
    <location>
        <begin position="500"/>
        <end position="633"/>
    </location>
</feature>
<dbReference type="GO" id="GO:0005886">
    <property type="term" value="C:plasma membrane"/>
    <property type="evidence" value="ECO:0007669"/>
    <property type="project" value="UniProtKB-SubCell"/>
</dbReference>
<dbReference type="GO" id="GO:0015293">
    <property type="term" value="F:symporter activity"/>
    <property type="evidence" value="ECO:0007669"/>
    <property type="project" value="UniProtKB-UniRule"/>
</dbReference>
<keyword evidence="2 7" id="KW-0813">Transport</keyword>
<accession>A0A4Y8SCA8</accession>
<gene>
    <name evidence="7" type="primary">mntH</name>
    <name evidence="9" type="ORF">E2R66_14595</name>
</gene>
<feature type="transmembrane region" description="Helical" evidence="7">
    <location>
        <begin position="212"/>
        <end position="232"/>
    </location>
</feature>
<dbReference type="PRINTS" id="PR00447">
    <property type="entry name" value="NATRESASSCMP"/>
</dbReference>
<reference evidence="9 10" key="1">
    <citation type="journal article" date="2017" name="Int. J. Syst. Evol. Microbiol.">
        <title>Mucilaginibacterpsychrotolerans sp. nov., isolated from peatlands.</title>
        <authorList>
            <person name="Deng Y."/>
            <person name="Shen L."/>
            <person name="Xu B."/>
            <person name="Liu Y."/>
            <person name="Gu Z."/>
            <person name="Liu H."/>
            <person name="Zhou Y."/>
        </authorList>
    </citation>
    <scope>NUCLEOTIDE SEQUENCE [LARGE SCALE GENOMIC DNA]</scope>
    <source>
        <strain evidence="9 10">NH7-4</strain>
    </source>
</reference>
<dbReference type="Proteomes" id="UP000297540">
    <property type="component" value="Unassembled WGS sequence"/>
</dbReference>
<dbReference type="CDD" id="cd00293">
    <property type="entry name" value="USP-like"/>
    <property type="match status" value="1"/>
</dbReference>
<dbReference type="GO" id="GO:0046872">
    <property type="term" value="F:metal ion binding"/>
    <property type="evidence" value="ECO:0007669"/>
    <property type="project" value="UniProtKB-UniRule"/>
</dbReference>
<keyword evidence="7" id="KW-1003">Cell membrane</keyword>
<comment type="caution">
    <text evidence="9">The sequence shown here is derived from an EMBL/GenBank/DDBJ whole genome shotgun (WGS) entry which is preliminary data.</text>
</comment>
<dbReference type="OrthoDB" id="9787548at2"/>
<feature type="transmembrane region" description="Helical" evidence="7">
    <location>
        <begin position="136"/>
        <end position="157"/>
    </location>
</feature>
<protein>
    <recommendedName>
        <fullName evidence="7">Divalent metal cation transporter MntH</fullName>
    </recommendedName>
</protein>
<dbReference type="Pfam" id="PF00582">
    <property type="entry name" value="Usp"/>
    <property type="match status" value="1"/>
</dbReference>
<feature type="transmembrane region" description="Helical" evidence="7">
    <location>
        <begin position="303"/>
        <end position="329"/>
    </location>
</feature>
<dbReference type="AlphaFoldDB" id="A0A4Y8SCA8"/>
<dbReference type="Pfam" id="PF01566">
    <property type="entry name" value="Nramp"/>
    <property type="match status" value="1"/>
</dbReference>
<keyword evidence="4 7" id="KW-0769">Symport</keyword>
<dbReference type="NCBIfam" id="TIGR01197">
    <property type="entry name" value="nramp"/>
    <property type="match status" value="1"/>
</dbReference>
<evidence type="ECO:0000256" key="2">
    <source>
        <dbReference type="ARBA" id="ARBA00022448"/>
    </source>
</evidence>
<keyword evidence="7" id="KW-0406">Ion transport</keyword>
<dbReference type="InterPro" id="IPR014729">
    <property type="entry name" value="Rossmann-like_a/b/a_fold"/>
</dbReference>
<feature type="transmembrane region" description="Helical" evidence="7">
    <location>
        <begin position="64"/>
        <end position="87"/>
    </location>
</feature>
<evidence type="ECO:0000256" key="5">
    <source>
        <dbReference type="ARBA" id="ARBA00022989"/>
    </source>
</evidence>
<keyword evidence="3 7" id="KW-0812">Transmembrane</keyword>
<feature type="transmembrane region" description="Helical" evidence="7">
    <location>
        <begin position="415"/>
        <end position="433"/>
    </location>
</feature>
<keyword evidence="6 7" id="KW-0472">Membrane</keyword>
<feature type="transmembrane region" description="Helical" evidence="7">
    <location>
        <begin position="448"/>
        <end position="470"/>
    </location>
</feature>
<evidence type="ECO:0000256" key="1">
    <source>
        <dbReference type="ARBA" id="ARBA00004141"/>
    </source>
</evidence>
<dbReference type="RefSeq" id="WP_133232103.1">
    <property type="nucleotide sequence ID" value="NZ_SOZE01000014.1"/>
</dbReference>
<name>A0A4Y8SCA8_9SPHI</name>
<comment type="function">
    <text evidence="7">H(+)-stimulated, divalent metal cation uptake system.</text>
</comment>
<dbReference type="GO" id="GO:0015086">
    <property type="term" value="F:cadmium ion transmembrane transporter activity"/>
    <property type="evidence" value="ECO:0007669"/>
    <property type="project" value="TreeGrafter"/>
</dbReference>
<keyword evidence="5 7" id="KW-1133">Transmembrane helix</keyword>
<evidence type="ECO:0000313" key="9">
    <source>
        <dbReference type="EMBL" id="TFF36679.1"/>
    </source>
</evidence>
<evidence type="ECO:0000256" key="4">
    <source>
        <dbReference type="ARBA" id="ARBA00022847"/>
    </source>
</evidence>
<comment type="similarity">
    <text evidence="7">Belongs to the NRAMP family.</text>
</comment>
<evidence type="ECO:0000256" key="6">
    <source>
        <dbReference type="ARBA" id="ARBA00023136"/>
    </source>
</evidence>
<comment type="subcellular location">
    <subcellularLocation>
        <location evidence="7">Cell membrane</location>
        <topology evidence="7">Multi-pass membrane protein</topology>
    </subcellularLocation>
    <subcellularLocation>
        <location evidence="1">Membrane</location>
        <topology evidence="1">Multi-pass membrane protein</topology>
    </subcellularLocation>
</comment>
<sequence length="637" mass="69891">MSKSHTESGNSLGNVHGSVNPENLTGWRKLMAFLGPAYLVSVGYMDPGNWATDLAGGSAFGYKLIWVLFASNLIALLLQSLAARLGIVRGLDLAQASKNAYPRFVNFWLYILAQIAIIACDLAEIIGMAIGLKLLFHLPLIWGVSLTITDTVLMLYLMNKGMRKLEGFIISMIFIIGISFLVEMFIVGPEVVDIAKGFIPNNLFKNDKVSQQMLYIAIGIIGATVMPHNLYLHSSLVQTRKISRTKEGFKSAIRFNLFDTVIALNLAFFVNAAILILAATAFFKNGYFEVAEIQDAYKLLEHIFGKIAPVLFAVALIASGQSSTITGTLAGQIIMEGHINLRIEPWLRRLLTRVLAIVPAVFTILYLGEDALGSLIILSQVVLSLQLGFAVIPLIHFTSDKKRMGDFVISLKVKILAWASAILIVGLNAKLVYDQVGDWLAESKSADIYIYIFVVPIVIGIALLLLYVFLRPLLYKHNDQPAFVPHGIAAALDNLEPVQYNHIAVTIDFSKNDQDCIRHALMQGGKKARYSLIHVVETAGARYYGKQVMDNETQSDVNNLDKYVDALTKLNYTAEARIGYGGPAAAIAEIVNTEGIDFIVMGSHGHKALKDLIFGTTVDSVRHKVNVPVLVVKPAAK</sequence>
<feature type="transmembrane region" description="Helical" evidence="7">
    <location>
        <begin position="107"/>
        <end position="130"/>
    </location>
</feature>
<organism evidence="9 10">
    <name type="scientific">Mucilaginibacter psychrotolerans</name>
    <dbReference type="NCBI Taxonomy" id="1524096"/>
    <lineage>
        <taxon>Bacteria</taxon>
        <taxon>Pseudomonadati</taxon>
        <taxon>Bacteroidota</taxon>
        <taxon>Sphingobacteriia</taxon>
        <taxon>Sphingobacteriales</taxon>
        <taxon>Sphingobacteriaceae</taxon>
        <taxon>Mucilaginibacter</taxon>
    </lineage>
</organism>
<feature type="transmembrane region" description="Helical" evidence="7">
    <location>
        <begin position="374"/>
        <end position="395"/>
    </location>
</feature>
<dbReference type="InterPro" id="IPR006016">
    <property type="entry name" value="UspA"/>
</dbReference>
<feature type="transmembrane region" description="Helical" evidence="7">
    <location>
        <begin position="169"/>
        <end position="192"/>
    </location>
</feature>